<dbReference type="InterPro" id="IPR001501">
    <property type="entry name" value="Ni-dep_hyd_lsu"/>
</dbReference>
<keyword evidence="1" id="KW-0560">Oxidoreductase</keyword>
<evidence type="ECO:0000259" key="4">
    <source>
        <dbReference type="Pfam" id="PF00329"/>
    </source>
</evidence>
<feature type="domain" description="NADH:ubiquinone oxidoreductase 30kDa subunit" evidence="4">
    <location>
        <begin position="30"/>
        <end position="157"/>
    </location>
</feature>
<reference evidence="6 7" key="1">
    <citation type="journal article" date="2018" name="Emerg. Microbes Infect.">
        <title>Genomic analysis of oral Campylobacter concisus strains identified a potential bacterial molecular marker associated with active Crohn's disease.</title>
        <authorList>
            <person name="Liu F."/>
            <person name="Ma R."/>
            <person name="Tay C.Y.A."/>
            <person name="Octavia S."/>
            <person name="Lan R."/>
            <person name="Chung H.K.L."/>
            <person name="Riordan S.M."/>
            <person name="Grimm M.C."/>
            <person name="Leong R.W."/>
            <person name="Tanaka M.M."/>
            <person name="Connor S."/>
            <person name="Zhang L."/>
        </authorList>
    </citation>
    <scope>NUCLEOTIDE SEQUENCE [LARGE SCALE GENOMIC DNA]</scope>
    <source>
        <strain evidence="6 7">P13UCO-S1</strain>
    </source>
</reference>
<dbReference type="Proteomes" id="UP000594707">
    <property type="component" value="Chromosome"/>
</dbReference>
<dbReference type="PANTHER" id="PTHR43485:SF1">
    <property type="entry name" value="FORMATE HYDROGENLYASE SUBUNIT 5-RELATED"/>
    <property type="match status" value="1"/>
</dbReference>
<accession>A0A7S9RQQ8</accession>
<dbReference type="InterPro" id="IPR052197">
    <property type="entry name" value="ComplexI_49kDa-like"/>
</dbReference>
<dbReference type="Pfam" id="PF00346">
    <property type="entry name" value="Complex1_49kDa"/>
    <property type="match status" value="1"/>
</dbReference>
<feature type="binding site" evidence="3">
    <location>
        <position position="227"/>
    </location>
    <ligand>
        <name>Mg(2+)</name>
        <dbReference type="ChEBI" id="CHEBI:18420"/>
    </ligand>
</feature>
<evidence type="ECO:0000313" key="7">
    <source>
        <dbReference type="Proteomes" id="UP000594707"/>
    </source>
</evidence>
<keyword evidence="3" id="KW-0460">Magnesium</keyword>
<keyword evidence="3" id="KW-0533">Nickel</keyword>
<gene>
    <name evidence="6" type="ORF">CVT08_01130</name>
</gene>
<dbReference type="GO" id="GO:0051287">
    <property type="term" value="F:NAD binding"/>
    <property type="evidence" value="ECO:0007669"/>
    <property type="project" value="InterPro"/>
</dbReference>
<dbReference type="InterPro" id="IPR029014">
    <property type="entry name" value="NiFe-Hase_large"/>
</dbReference>
<comment type="cofactor">
    <cofactor evidence="3">
        <name>Ni(2+)</name>
        <dbReference type="ChEBI" id="CHEBI:49786"/>
    </cofactor>
</comment>
<evidence type="ECO:0000259" key="5">
    <source>
        <dbReference type="Pfam" id="PF00346"/>
    </source>
</evidence>
<sequence>MRGDKFVEILKTKVKILEVTRQADDQITVLVDRNDLPLAVKTLYYDIGGFISTMIPNDERQINGCYALYYAISMEGSKMTEADDFAADDKCFITVKTLIPGNDPTFPSVTPLVPACVWYEREAYDMFGLVAEGLPDKRRLVLSDDWPDGLHPLRKDAMDYRYRPDPVDHRDEPDAEFLFPTGDAVVDVPLGPLHVTSDEPGHFRLFCDGDEIIDADYRLFYQHRGMEKLAENRMNYDQMGYLAERVCGICGYAHAIACIEAAEKAIKLEIPLRAQAIRVICLEIERLHSHLLNIGLACEVTGNYNAFMHIFRVREYSMELAQLVTGGRKTYGNVVMGGLRRDMTNHEIKKGLEIINKLDIQISEIWDAVLEDKRQIGRWKGVGILDRQIARDFSPVGPNMRGSGFKRDNRYDHPYDFFKQIEFEVAVEHGCDVFAREMVRYKELKSSIHIIRQCFEMMPQTPIMIDPVTMIKPENFALGHDEAPRGENVHWIMQGSAQKVYRWRCRAATYNNWPSLRYQFRGNNISDAALIVCSLDPCYSCTERVTLVDVRTKKSKILTEKDLKKFCQDGGVSKKDLR</sequence>
<dbReference type="GO" id="GO:0048038">
    <property type="term" value="F:quinone binding"/>
    <property type="evidence" value="ECO:0007669"/>
    <property type="project" value="InterPro"/>
</dbReference>
<dbReference type="SUPFAM" id="SSF56762">
    <property type="entry name" value="HydB/Nqo4-like"/>
    <property type="match status" value="1"/>
</dbReference>
<feature type="binding site" evidence="3">
    <location>
        <position position="541"/>
    </location>
    <ligand>
        <name>Fe cation</name>
        <dbReference type="ChEBI" id="CHEBI:24875"/>
    </ligand>
</feature>
<keyword evidence="3" id="KW-0408">Iron</keyword>
<dbReference type="GO" id="GO:0008137">
    <property type="term" value="F:NADH dehydrogenase (ubiquinone) activity"/>
    <property type="evidence" value="ECO:0007669"/>
    <property type="project" value="InterPro"/>
</dbReference>
<evidence type="ECO:0000256" key="3">
    <source>
        <dbReference type="PIRSR" id="PIRSR601501-1"/>
    </source>
</evidence>
<evidence type="ECO:0000256" key="1">
    <source>
        <dbReference type="ARBA" id="ARBA00023002"/>
    </source>
</evidence>
<dbReference type="AlphaFoldDB" id="A0A7S9RQQ8"/>
<name>A0A7S9RQQ8_9BACT</name>
<feature type="domain" description="NADH-quinone oxidoreductase subunit D" evidence="5">
    <location>
        <begin position="302"/>
        <end position="474"/>
    </location>
</feature>
<protein>
    <submittedName>
        <fullName evidence="6">Hydrogenase large subunit</fullName>
    </submittedName>
</protein>
<feature type="binding site" evidence="3">
    <location>
        <position position="538"/>
    </location>
    <ligand>
        <name>Ni(2+)</name>
        <dbReference type="ChEBI" id="CHEBI:49786"/>
    </ligand>
</feature>
<dbReference type="InterPro" id="IPR001268">
    <property type="entry name" value="NADH_UbQ_OxRdtase_30kDa_su"/>
</dbReference>
<dbReference type="Pfam" id="PF00374">
    <property type="entry name" value="NiFeSe_Hases"/>
    <property type="match status" value="1"/>
</dbReference>
<dbReference type="InterPro" id="IPR037232">
    <property type="entry name" value="NADH_quin_OxRdtase_su_C/D-like"/>
</dbReference>
<organism evidence="6 7">
    <name type="scientific">Campylobacter concisus</name>
    <dbReference type="NCBI Taxonomy" id="199"/>
    <lineage>
        <taxon>Bacteria</taxon>
        <taxon>Pseudomonadati</taxon>
        <taxon>Campylobacterota</taxon>
        <taxon>Epsilonproteobacteria</taxon>
        <taxon>Campylobacterales</taxon>
        <taxon>Campylobacteraceae</taxon>
        <taxon>Campylobacter</taxon>
    </lineage>
</organism>
<keyword evidence="3" id="KW-0479">Metal-binding</keyword>
<dbReference type="EMBL" id="CP060705">
    <property type="protein sequence ID" value="QPH95922.1"/>
    <property type="molecule type" value="Genomic_DNA"/>
</dbReference>
<comment type="cofactor">
    <cofactor evidence="3">
        <name>Fe cation</name>
        <dbReference type="ChEBI" id="CHEBI:24875"/>
    </cofactor>
</comment>
<feature type="binding site" evidence="3">
    <location>
        <position position="247"/>
    </location>
    <ligand>
        <name>Ni(2+)</name>
        <dbReference type="ChEBI" id="CHEBI:49786"/>
    </ligand>
</feature>
<dbReference type="GO" id="GO:0016151">
    <property type="term" value="F:nickel cation binding"/>
    <property type="evidence" value="ECO:0007669"/>
    <property type="project" value="InterPro"/>
</dbReference>
<feature type="binding site" evidence="3">
    <location>
        <position position="250"/>
    </location>
    <ligand>
        <name>Ni(2+)</name>
        <dbReference type="ChEBI" id="CHEBI:49786"/>
    </ligand>
</feature>
<feature type="binding site" evidence="3">
    <location>
        <position position="250"/>
    </location>
    <ligand>
        <name>Fe cation</name>
        <dbReference type="ChEBI" id="CHEBI:24875"/>
    </ligand>
</feature>
<dbReference type="RefSeq" id="WP_107856531.1">
    <property type="nucleotide sequence ID" value="NZ_CP060705.1"/>
</dbReference>
<dbReference type="Pfam" id="PF00329">
    <property type="entry name" value="Complex1_30kDa"/>
    <property type="match status" value="1"/>
</dbReference>
<keyword evidence="2" id="KW-0520">NAD</keyword>
<dbReference type="InterPro" id="IPR001135">
    <property type="entry name" value="NADH_Q_OxRdtase_suD"/>
</dbReference>
<proteinExistence type="predicted"/>
<dbReference type="GO" id="GO:0016651">
    <property type="term" value="F:oxidoreductase activity, acting on NAD(P)H"/>
    <property type="evidence" value="ECO:0007669"/>
    <property type="project" value="InterPro"/>
</dbReference>
<dbReference type="Gene3D" id="1.10.645.10">
    <property type="entry name" value="Cytochrome-c3 Hydrogenase, chain B"/>
    <property type="match status" value="1"/>
</dbReference>
<evidence type="ECO:0000256" key="2">
    <source>
        <dbReference type="ARBA" id="ARBA00023027"/>
    </source>
</evidence>
<dbReference type="Gene3D" id="3.30.460.80">
    <property type="entry name" value="NADH:ubiquinone oxidoreductase, 30kDa subunit"/>
    <property type="match status" value="1"/>
</dbReference>
<evidence type="ECO:0000313" key="6">
    <source>
        <dbReference type="EMBL" id="QPH95922.1"/>
    </source>
</evidence>
<dbReference type="SUPFAM" id="SSF143243">
    <property type="entry name" value="Nqo5-like"/>
    <property type="match status" value="1"/>
</dbReference>
<dbReference type="PANTHER" id="PTHR43485">
    <property type="entry name" value="HYDROGENASE-4 COMPONENT G"/>
    <property type="match status" value="1"/>
</dbReference>